<dbReference type="AlphaFoldDB" id="A0AAN7QW22"/>
<name>A0AAN7QW22_TRANT</name>
<evidence type="ECO:0000313" key="8">
    <source>
        <dbReference type="Proteomes" id="UP001346149"/>
    </source>
</evidence>
<evidence type="ECO:0000256" key="4">
    <source>
        <dbReference type="ARBA" id="ARBA00023242"/>
    </source>
</evidence>
<keyword evidence="2" id="KW-0238">DNA-binding</keyword>
<keyword evidence="1" id="KW-0805">Transcription regulation</keyword>
<protein>
    <recommendedName>
        <fullName evidence="6">NAC domain-containing protein</fullName>
    </recommendedName>
</protein>
<dbReference type="EMBL" id="JAXQNO010000016">
    <property type="protein sequence ID" value="KAK4781984.1"/>
    <property type="molecule type" value="Genomic_DNA"/>
</dbReference>
<feature type="region of interest" description="Disordered" evidence="5">
    <location>
        <begin position="213"/>
        <end position="241"/>
    </location>
</feature>
<dbReference type="GO" id="GO:0000976">
    <property type="term" value="F:transcription cis-regulatory region binding"/>
    <property type="evidence" value="ECO:0007669"/>
    <property type="project" value="UniProtKB-ARBA"/>
</dbReference>
<evidence type="ECO:0000256" key="1">
    <source>
        <dbReference type="ARBA" id="ARBA00023015"/>
    </source>
</evidence>
<gene>
    <name evidence="7" type="ORF">SAY86_016086</name>
</gene>
<organism evidence="7 8">
    <name type="scientific">Trapa natans</name>
    <name type="common">Water chestnut</name>
    <dbReference type="NCBI Taxonomy" id="22666"/>
    <lineage>
        <taxon>Eukaryota</taxon>
        <taxon>Viridiplantae</taxon>
        <taxon>Streptophyta</taxon>
        <taxon>Embryophyta</taxon>
        <taxon>Tracheophyta</taxon>
        <taxon>Spermatophyta</taxon>
        <taxon>Magnoliopsida</taxon>
        <taxon>eudicotyledons</taxon>
        <taxon>Gunneridae</taxon>
        <taxon>Pentapetalae</taxon>
        <taxon>rosids</taxon>
        <taxon>malvids</taxon>
        <taxon>Myrtales</taxon>
        <taxon>Lythraceae</taxon>
        <taxon>Trapa</taxon>
    </lineage>
</organism>
<evidence type="ECO:0000256" key="3">
    <source>
        <dbReference type="ARBA" id="ARBA00023163"/>
    </source>
</evidence>
<dbReference type="Proteomes" id="UP001346149">
    <property type="component" value="Unassembled WGS sequence"/>
</dbReference>
<proteinExistence type="predicted"/>
<accession>A0AAN7QW22</accession>
<dbReference type="Gene3D" id="2.170.150.80">
    <property type="entry name" value="NAC domain"/>
    <property type="match status" value="1"/>
</dbReference>
<dbReference type="GO" id="GO:0006355">
    <property type="term" value="P:regulation of DNA-templated transcription"/>
    <property type="evidence" value="ECO:0007669"/>
    <property type="project" value="InterPro"/>
</dbReference>
<comment type="caution">
    <text evidence="7">The sequence shown here is derived from an EMBL/GenBank/DDBJ whole genome shotgun (WGS) entry which is preliminary data.</text>
</comment>
<dbReference type="PROSITE" id="PS51005">
    <property type="entry name" value="NAC"/>
    <property type="match status" value="1"/>
</dbReference>
<evidence type="ECO:0000313" key="7">
    <source>
        <dbReference type="EMBL" id="KAK4781984.1"/>
    </source>
</evidence>
<evidence type="ECO:0000259" key="6">
    <source>
        <dbReference type="PROSITE" id="PS51005"/>
    </source>
</evidence>
<dbReference type="SUPFAM" id="SSF101941">
    <property type="entry name" value="NAC domain"/>
    <property type="match status" value="1"/>
</dbReference>
<keyword evidence="4" id="KW-0539">Nucleus</keyword>
<dbReference type="Pfam" id="PF02365">
    <property type="entry name" value="NAM"/>
    <property type="match status" value="1"/>
</dbReference>
<sequence>MDSYLCPQLHLDNSNAADSGNLPPGFRFHPTDEELITFYLLKKVLDSSFSGRAIAEVDLNKCEPWELPEKAKMGEKEWYFFSLRDRKYPTGLRTNRATEAGYWKATGKDREIYSSKTCSLVGMKKTLVFYRGRAPKGEKSNWVMHEYRLEGKFAYHYFSRSSRDEWVISRVFQKSGSGSSTGCSGSACTGVGGGRKARVPSHFLYSEASSASSATLPPLHDSSTPHPALTDGHDSCSYVDSGPTPKEHVSCFSTIPSAAFDGSSFGGGAGFFPLGPQFPSQFRRNGNGNGYGTQCSAGGVSVSFPSLRSLQDNLQLPSQFLPAIPVVGPEELGGGCSASGYNLFDQSSDHKADGWSVAGAVRSIGLGASELDCMWSY</sequence>
<keyword evidence="3" id="KW-0804">Transcription</keyword>
<feature type="domain" description="NAC" evidence="6">
    <location>
        <begin position="22"/>
        <end position="174"/>
    </location>
</feature>
<dbReference type="InterPro" id="IPR003441">
    <property type="entry name" value="NAC-dom"/>
</dbReference>
<dbReference type="PANTHER" id="PTHR31744">
    <property type="entry name" value="PROTEIN CUP-SHAPED COTYLEDON 2-RELATED"/>
    <property type="match status" value="1"/>
</dbReference>
<evidence type="ECO:0000256" key="2">
    <source>
        <dbReference type="ARBA" id="ARBA00023125"/>
    </source>
</evidence>
<dbReference type="FunFam" id="2.170.150.80:FF:000006">
    <property type="entry name" value="NAC domain-containing protein 100-like"/>
    <property type="match status" value="1"/>
</dbReference>
<dbReference type="InterPro" id="IPR036093">
    <property type="entry name" value="NAC_dom_sf"/>
</dbReference>
<reference evidence="7 8" key="1">
    <citation type="journal article" date="2023" name="Hortic Res">
        <title>Pangenome of water caltrop reveals structural variations and asymmetric subgenome divergence after allopolyploidization.</title>
        <authorList>
            <person name="Zhang X."/>
            <person name="Chen Y."/>
            <person name="Wang L."/>
            <person name="Yuan Y."/>
            <person name="Fang M."/>
            <person name="Shi L."/>
            <person name="Lu R."/>
            <person name="Comes H.P."/>
            <person name="Ma Y."/>
            <person name="Chen Y."/>
            <person name="Huang G."/>
            <person name="Zhou Y."/>
            <person name="Zheng Z."/>
            <person name="Qiu Y."/>
        </authorList>
    </citation>
    <scope>NUCLEOTIDE SEQUENCE [LARGE SCALE GENOMIC DNA]</scope>
    <source>
        <strain evidence="7">F231</strain>
    </source>
</reference>
<evidence type="ECO:0000256" key="5">
    <source>
        <dbReference type="SAM" id="MobiDB-lite"/>
    </source>
</evidence>
<dbReference type="PANTHER" id="PTHR31744:SF114">
    <property type="entry name" value="PROTEIN CUP-SHAPED COTYLEDON 2"/>
    <property type="match status" value="1"/>
</dbReference>
<keyword evidence="8" id="KW-1185">Reference proteome</keyword>